<accession>A0A220UQ97</accession>
<sequence length="236" mass="26235">MRIYTKLFPLIALSAFLIGVSGCSQRISALNDTIKLAFIGDDDVTLNAEQIKANPYASVYVKIEDTPQAFVVLAFAEPKTSLSPVKMEPEALELKWLSADKGMLVTVNGRLVKTHNLIAGNLAAVESLEPDPLLLGLHLSSTPKTWTRTIDWQPGYHYGYEVTSTFNLVAQESILINETPTQALHFNERVSVEALNIEYQNEFWLNPQTGKVIKSHQKIAPNLPFIDITLLKPFAI</sequence>
<dbReference type="Proteomes" id="UP000198367">
    <property type="component" value="Chromosome"/>
</dbReference>
<dbReference type="PROSITE" id="PS51257">
    <property type="entry name" value="PROKAR_LIPOPROTEIN"/>
    <property type="match status" value="1"/>
</dbReference>
<dbReference type="KEGG" id="sbj:CF168_13870"/>
<dbReference type="Gene3D" id="2.40.360.10">
    <property type="entry name" value="YmcC-like"/>
    <property type="match status" value="1"/>
</dbReference>
<evidence type="ECO:0000313" key="1">
    <source>
        <dbReference type="EMBL" id="ASK69853.1"/>
    </source>
</evidence>
<evidence type="ECO:0000313" key="2">
    <source>
        <dbReference type="Proteomes" id="UP000198367"/>
    </source>
</evidence>
<dbReference type="RefSeq" id="WP_086904471.1">
    <property type="nucleotide sequence ID" value="NZ_CP022358.1"/>
</dbReference>
<dbReference type="SUPFAM" id="SSF159270">
    <property type="entry name" value="YmcC-like"/>
    <property type="match status" value="1"/>
</dbReference>
<dbReference type="InterPro" id="IPR023373">
    <property type="entry name" value="YmcC_sf"/>
</dbReference>
<name>A0A220UQ97_9GAMM</name>
<dbReference type="EMBL" id="CP022358">
    <property type="protein sequence ID" value="ASK69853.1"/>
    <property type="molecule type" value="Genomic_DNA"/>
</dbReference>
<dbReference type="AlphaFoldDB" id="A0A220UQ97"/>
<keyword evidence="2" id="KW-1185">Reference proteome</keyword>
<organism evidence="1 2">
    <name type="scientific">Shewanella bicestrii</name>
    <dbReference type="NCBI Taxonomy" id="2018305"/>
    <lineage>
        <taxon>Bacteria</taxon>
        <taxon>Pseudomonadati</taxon>
        <taxon>Pseudomonadota</taxon>
        <taxon>Gammaproteobacteria</taxon>
        <taxon>Alteromonadales</taxon>
        <taxon>Shewanellaceae</taxon>
        <taxon>Shewanella</taxon>
    </lineage>
</organism>
<keyword evidence="1" id="KW-0449">Lipoprotein</keyword>
<dbReference type="InterPro" id="IPR021308">
    <property type="entry name" value="GfcB"/>
</dbReference>
<reference evidence="1 2" key="1">
    <citation type="submission" date="2017-07" db="EMBL/GenBank/DDBJ databases">
        <title>Phenotypical and genomic characterization of a clinical isolate of Shewanella bicestrii sp. nov. producing an extended-spectrum beta-lactamase and a new oxacillinase variant.</title>
        <authorList>
            <person name="Jousset A.B."/>
            <person name="Bonnin R.A."/>
            <person name="Girlich D."/>
            <person name="Dabos L."/>
            <person name="Potron A."/>
            <person name="Dortet L."/>
            <person name="Glaser P."/>
            <person name="Naas T."/>
        </authorList>
    </citation>
    <scope>NUCLEOTIDE SEQUENCE [LARGE SCALE GENOMIC DNA]</scope>
    <source>
        <strain evidence="1 2">JAB-1</strain>
    </source>
</reference>
<gene>
    <name evidence="1" type="ORF">CF168_13870</name>
</gene>
<protein>
    <submittedName>
        <fullName evidence="1">Lipoprotein YmcC</fullName>
    </submittedName>
</protein>
<proteinExistence type="predicted"/>
<dbReference type="Pfam" id="PF11102">
    <property type="entry name" value="YjbF"/>
    <property type="match status" value="1"/>
</dbReference>